<feature type="domain" description="Radical SAM core" evidence="9">
    <location>
        <begin position="83"/>
        <end position="322"/>
    </location>
</feature>
<dbReference type="InterPro" id="IPR058240">
    <property type="entry name" value="rSAM_sf"/>
</dbReference>
<dbReference type="CDD" id="cd01335">
    <property type="entry name" value="Radical_SAM"/>
    <property type="match status" value="1"/>
</dbReference>
<keyword evidence="8" id="KW-0175">Coiled coil</keyword>
<reference evidence="10" key="1">
    <citation type="journal article" date="2021" name="mSystems">
        <title>Bacteria and Archaea Synergistically Convert Glycine Betaine to Biogenic Methane in the Formosa Cold Seep of the South China Sea.</title>
        <authorList>
            <person name="Li L."/>
            <person name="Zhang W."/>
            <person name="Zhang S."/>
            <person name="Song L."/>
            <person name="Sun Q."/>
            <person name="Zhang H."/>
            <person name="Xiang H."/>
            <person name="Dong X."/>
        </authorList>
    </citation>
    <scope>NUCLEOTIDE SEQUENCE</scope>
    <source>
        <strain evidence="10">ZWT</strain>
    </source>
</reference>
<evidence type="ECO:0000259" key="9">
    <source>
        <dbReference type="PROSITE" id="PS51918"/>
    </source>
</evidence>
<evidence type="ECO:0000256" key="7">
    <source>
        <dbReference type="HAMAP-Rule" id="MF_01103"/>
    </source>
</evidence>
<keyword evidence="6" id="KW-0411">Iron-sulfur</keyword>
<keyword evidence="11" id="KW-1185">Reference proteome</keyword>
<evidence type="ECO:0000256" key="2">
    <source>
        <dbReference type="ARBA" id="ARBA00022490"/>
    </source>
</evidence>
<feature type="coiled-coil region" evidence="8">
    <location>
        <begin position="333"/>
        <end position="360"/>
    </location>
</feature>
<dbReference type="InterPro" id="IPR013785">
    <property type="entry name" value="Aldolase_TIM"/>
</dbReference>
<dbReference type="Gene3D" id="3.20.20.70">
    <property type="entry name" value="Aldolase class I"/>
    <property type="match status" value="1"/>
</dbReference>
<keyword evidence="4" id="KW-0479">Metal-binding</keyword>
<evidence type="ECO:0000256" key="3">
    <source>
        <dbReference type="ARBA" id="ARBA00022691"/>
    </source>
</evidence>
<comment type="subcellular location">
    <subcellularLocation>
        <location evidence="7">Cytoplasm</location>
    </subcellularLocation>
</comment>
<sequence>MDYSKMDFKEVLKRINALYNKSKNEGLTEEEKKEQAEIRKYYISVITGNVKGNLNKVEKIDKETNEKKRRIDMKFTGTTYRPPVEGDTVLLQVTEGCAHNKCTFCTMYKDTKFSIEQLSQIEKDILQIKEHFGNINRIFLVNGDAFVLSARRLKEISDLLIKHIPSIETISMYASVSNIKGKSDSELVMLKEARINDLYIGLETGHEATIDRINKGHTLEDAYTQLERLNKTGIVHHTGLMLGVAGKGLGIENAKATAKLLNTVKPGLIWAGTLGIFEGSELSAQVEKGEFTPASELEIIEEEIELLNSLELKNIKFYGVHPTNTASIYGVLPNNKEELIQKLQNTIEKLDNEVLNSSVKRHSL</sequence>
<name>A0A9J6P0R0_9CLOT</name>
<comment type="cofactor">
    <cofactor evidence="1">
        <name>[4Fe-4S] cluster</name>
        <dbReference type="ChEBI" id="CHEBI:49883"/>
    </cofactor>
</comment>
<evidence type="ECO:0000313" key="10">
    <source>
        <dbReference type="EMBL" id="MCM1989493.1"/>
    </source>
</evidence>
<dbReference type="PROSITE" id="PS51918">
    <property type="entry name" value="RADICAL_SAM"/>
    <property type="match status" value="1"/>
</dbReference>
<dbReference type="PANTHER" id="PTHR43409">
    <property type="entry name" value="ANAEROBIC MAGNESIUM-PROTOPORPHYRIN IX MONOMETHYL ESTER CYCLASE-RELATED"/>
    <property type="match status" value="1"/>
</dbReference>
<dbReference type="Pfam" id="PF05979">
    <property type="entry name" value="DUF896"/>
    <property type="match status" value="1"/>
</dbReference>
<dbReference type="PANTHER" id="PTHR43409:SF4">
    <property type="entry name" value="RADICAL SAM SUPERFAMILY PROTEIN"/>
    <property type="match status" value="1"/>
</dbReference>
<accession>A0A9J6P0R0</accession>
<gene>
    <name evidence="10" type="ORF">KDK92_07050</name>
</gene>
<dbReference type="SMART" id="SM00729">
    <property type="entry name" value="Elp3"/>
    <property type="match status" value="1"/>
</dbReference>
<comment type="caution">
    <text evidence="10">The sequence shown here is derived from an EMBL/GenBank/DDBJ whole genome shotgun (WGS) entry which is preliminary data.</text>
</comment>
<dbReference type="InterPro" id="IPR006638">
    <property type="entry name" value="Elp3/MiaA/NifB-like_rSAM"/>
</dbReference>
<dbReference type="InterPro" id="IPR051198">
    <property type="entry name" value="BchE-like"/>
</dbReference>
<comment type="similarity">
    <text evidence="7">Belongs to the UPF0291 family.</text>
</comment>
<dbReference type="EMBL" id="JAGSOJ010000001">
    <property type="protein sequence ID" value="MCM1989493.1"/>
    <property type="molecule type" value="Genomic_DNA"/>
</dbReference>
<organism evidence="10 11">
    <name type="scientific">Oceanirhabdus seepicola</name>
    <dbReference type="NCBI Taxonomy" id="2828781"/>
    <lineage>
        <taxon>Bacteria</taxon>
        <taxon>Bacillati</taxon>
        <taxon>Bacillota</taxon>
        <taxon>Clostridia</taxon>
        <taxon>Eubacteriales</taxon>
        <taxon>Clostridiaceae</taxon>
        <taxon>Oceanirhabdus</taxon>
    </lineage>
</organism>
<dbReference type="GO" id="GO:0046872">
    <property type="term" value="F:metal ion binding"/>
    <property type="evidence" value="ECO:0007669"/>
    <property type="project" value="UniProtKB-KW"/>
</dbReference>
<proteinExistence type="inferred from homology"/>
<dbReference type="SFLD" id="SFLDG01082">
    <property type="entry name" value="B12-binding_domain_containing"/>
    <property type="match status" value="1"/>
</dbReference>
<dbReference type="AlphaFoldDB" id="A0A9J6P0R0"/>
<dbReference type="Gene3D" id="1.10.287.540">
    <property type="entry name" value="Helix hairpin bin"/>
    <property type="match status" value="1"/>
</dbReference>
<keyword evidence="5" id="KW-0408">Iron</keyword>
<keyword evidence="2 7" id="KW-0963">Cytoplasm</keyword>
<dbReference type="GO" id="GO:0003824">
    <property type="term" value="F:catalytic activity"/>
    <property type="evidence" value="ECO:0007669"/>
    <property type="project" value="InterPro"/>
</dbReference>
<evidence type="ECO:0000313" key="11">
    <source>
        <dbReference type="Proteomes" id="UP001056429"/>
    </source>
</evidence>
<reference evidence="10" key="2">
    <citation type="submission" date="2021-04" db="EMBL/GenBank/DDBJ databases">
        <authorList>
            <person name="Dong X."/>
        </authorList>
    </citation>
    <scope>NUCLEOTIDE SEQUENCE</scope>
    <source>
        <strain evidence="10">ZWT</strain>
    </source>
</reference>
<protein>
    <recommendedName>
        <fullName evidence="7">UPF0291 protein KDK92_07050</fullName>
    </recommendedName>
</protein>
<evidence type="ECO:0000256" key="8">
    <source>
        <dbReference type="SAM" id="Coils"/>
    </source>
</evidence>
<keyword evidence="3" id="KW-0949">S-adenosyl-L-methionine</keyword>
<dbReference type="GO" id="GO:0005737">
    <property type="term" value="C:cytoplasm"/>
    <property type="evidence" value="ECO:0007669"/>
    <property type="project" value="UniProtKB-SubCell"/>
</dbReference>
<evidence type="ECO:0000256" key="1">
    <source>
        <dbReference type="ARBA" id="ARBA00001966"/>
    </source>
</evidence>
<evidence type="ECO:0000256" key="5">
    <source>
        <dbReference type="ARBA" id="ARBA00023004"/>
    </source>
</evidence>
<dbReference type="SFLD" id="SFLDG01095">
    <property type="entry name" value="Uncharacterised_Radical_SAM_Su"/>
    <property type="match status" value="1"/>
</dbReference>
<dbReference type="Pfam" id="PF04055">
    <property type="entry name" value="Radical_SAM"/>
    <property type="match status" value="1"/>
</dbReference>
<dbReference type="GO" id="GO:0051536">
    <property type="term" value="F:iron-sulfur cluster binding"/>
    <property type="evidence" value="ECO:0007669"/>
    <property type="project" value="UniProtKB-KW"/>
</dbReference>
<dbReference type="HAMAP" id="MF_01103">
    <property type="entry name" value="UPF0291"/>
    <property type="match status" value="1"/>
</dbReference>
<dbReference type="SUPFAM" id="SSF158221">
    <property type="entry name" value="YnzC-like"/>
    <property type="match status" value="1"/>
</dbReference>
<evidence type="ECO:0000256" key="6">
    <source>
        <dbReference type="ARBA" id="ARBA00023014"/>
    </source>
</evidence>
<dbReference type="InterPro" id="IPR007197">
    <property type="entry name" value="rSAM"/>
</dbReference>
<dbReference type="RefSeq" id="WP_250858487.1">
    <property type="nucleotide sequence ID" value="NZ_JAGSOJ010000001.1"/>
</dbReference>
<dbReference type="InterPro" id="IPR009242">
    <property type="entry name" value="DUF896"/>
</dbReference>
<dbReference type="SUPFAM" id="SSF102114">
    <property type="entry name" value="Radical SAM enzymes"/>
    <property type="match status" value="1"/>
</dbReference>
<dbReference type="SFLD" id="SFLDS00029">
    <property type="entry name" value="Radical_SAM"/>
    <property type="match status" value="1"/>
</dbReference>
<dbReference type="Proteomes" id="UP001056429">
    <property type="component" value="Unassembled WGS sequence"/>
</dbReference>
<evidence type="ECO:0000256" key="4">
    <source>
        <dbReference type="ARBA" id="ARBA00022723"/>
    </source>
</evidence>